<sequence length="160" mass="17126">MKISTIAIPLMILSSTIEKVSSAKTSDKGARGLIARGTTKIIGCEKFHVDLILNLLPGENIQGNLLLNCDGGDVCKVKIDCISTEDPIGADMFITSGTAINDCPTANKGETIYAAFQTKIVHDDTQFGVAFGKEGCKDVNLNGIVFLELDGLLYSRKFNP</sequence>
<accession>A0ABD3NAZ8</accession>
<dbReference type="Proteomes" id="UP001530315">
    <property type="component" value="Unassembled WGS sequence"/>
</dbReference>
<dbReference type="AlphaFoldDB" id="A0ABD3NAZ8"/>
<dbReference type="EMBL" id="JALLAZ020001543">
    <property type="protein sequence ID" value="KAL3773229.1"/>
    <property type="molecule type" value="Genomic_DNA"/>
</dbReference>
<proteinExistence type="predicted"/>
<keyword evidence="1" id="KW-0732">Signal</keyword>
<keyword evidence="3" id="KW-1185">Reference proteome</keyword>
<evidence type="ECO:0000313" key="2">
    <source>
        <dbReference type="EMBL" id="KAL3773229.1"/>
    </source>
</evidence>
<comment type="caution">
    <text evidence="2">The sequence shown here is derived from an EMBL/GenBank/DDBJ whole genome shotgun (WGS) entry which is preliminary data.</text>
</comment>
<gene>
    <name evidence="2" type="ORF">ACHAW5_008150</name>
</gene>
<protein>
    <submittedName>
        <fullName evidence="2">Uncharacterized protein</fullName>
    </submittedName>
</protein>
<evidence type="ECO:0000256" key="1">
    <source>
        <dbReference type="SAM" id="SignalP"/>
    </source>
</evidence>
<evidence type="ECO:0000313" key="3">
    <source>
        <dbReference type="Proteomes" id="UP001530315"/>
    </source>
</evidence>
<feature type="chain" id="PRO_5044893321" evidence="1">
    <location>
        <begin position="23"/>
        <end position="160"/>
    </location>
</feature>
<organism evidence="2 3">
    <name type="scientific">Stephanodiscus triporus</name>
    <dbReference type="NCBI Taxonomy" id="2934178"/>
    <lineage>
        <taxon>Eukaryota</taxon>
        <taxon>Sar</taxon>
        <taxon>Stramenopiles</taxon>
        <taxon>Ochrophyta</taxon>
        <taxon>Bacillariophyta</taxon>
        <taxon>Coscinodiscophyceae</taxon>
        <taxon>Thalassiosirophycidae</taxon>
        <taxon>Stephanodiscales</taxon>
        <taxon>Stephanodiscaceae</taxon>
        <taxon>Stephanodiscus</taxon>
    </lineage>
</organism>
<reference evidence="2 3" key="1">
    <citation type="submission" date="2024-10" db="EMBL/GenBank/DDBJ databases">
        <title>Updated reference genomes for cyclostephanoid diatoms.</title>
        <authorList>
            <person name="Roberts W.R."/>
            <person name="Alverson A.J."/>
        </authorList>
    </citation>
    <scope>NUCLEOTIDE SEQUENCE [LARGE SCALE GENOMIC DNA]</scope>
    <source>
        <strain evidence="2 3">AJA276-08</strain>
    </source>
</reference>
<feature type="signal peptide" evidence="1">
    <location>
        <begin position="1"/>
        <end position="22"/>
    </location>
</feature>
<name>A0ABD3NAZ8_9STRA</name>